<dbReference type="GO" id="GO:0009089">
    <property type="term" value="P:lysine biosynthetic process via diaminopimelate"/>
    <property type="evidence" value="ECO:0007669"/>
    <property type="project" value="UniProtKB-UniRule"/>
</dbReference>
<evidence type="ECO:0000256" key="9">
    <source>
        <dbReference type="ARBA" id="ARBA00037922"/>
    </source>
</evidence>
<comment type="function">
    <text evidence="13">Catalyzes the conversion of 4-hydroxy-tetrahydrodipicolinate (HTPA) to tetrahydrodipicolinate.</text>
</comment>
<evidence type="ECO:0000256" key="3">
    <source>
        <dbReference type="ARBA" id="ARBA00022605"/>
    </source>
</evidence>
<dbReference type="PANTHER" id="PTHR20836:SF0">
    <property type="entry name" value="4-HYDROXY-TETRAHYDRODIPICOLINATE REDUCTASE 1, CHLOROPLASTIC-RELATED"/>
    <property type="match status" value="1"/>
</dbReference>
<feature type="domain" description="Dihydrodipicolinate reductase C-terminal" evidence="15">
    <location>
        <begin position="127"/>
        <end position="263"/>
    </location>
</feature>
<keyword evidence="6 13" id="KW-0560">Oxidoreductase</keyword>
<comment type="caution">
    <text evidence="16">The sequence shown here is derived from an EMBL/GenBank/DDBJ whole genome shotgun (WGS) entry which is preliminary data.</text>
</comment>
<dbReference type="UniPathway" id="UPA00034">
    <property type="reaction ID" value="UER00018"/>
</dbReference>
<keyword evidence="3 13" id="KW-0028">Amino-acid biosynthesis</keyword>
<evidence type="ECO:0000256" key="5">
    <source>
        <dbReference type="ARBA" id="ARBA00022915"/>
    </source>
</evidence>
<dbReference type="HAMAP" id="MF_00102">
    <property type="entry name" value="DapB"/>
    <property type="match status" value="1"/>
</dbReference>
<evidence type="ECO:0000256" key="1">
    <source>
        <dbReference type="ARBA" id="ARBA00006642"/>
    </source>
</evidence>
<name>A0A520S1S8_9GAMM</name>
<reference evidence="16 17" key="1">
    <citation type="submission" date="2019-02" db="EMBL/GenBank/DDBJ databases">
        <title>Prokaryotic population dynamics and viral predation in marine succession experiment using metagenomics: the confinement effect.</title>
        <authorList>
            <person name="Haro-Moreno J.M."/>
            <person name="Rodriguez-Valera F."/>
            <person name="Lopez-Perez M."/>
        </authorList>
    </citation>
    <scope>NUCLEOTIDE SEQUENCE [LARGE SCALE GENOMIC DNA]</scope>
    <source>
        <strain evidence="16">MED-G157</strain>
    </source>
</reference>
<feature type="binding site" evidence="13">
    <location>
        <begin position="7"/>
        <end position="12"/>
    </location>
    <ligand>
        <name>NAD(+)</name>
        <dbReference type="ChEBI" id="CHEBI:57540"/>
    </ligand>
</feature>
<dbReference type="GO" id="GO:0050661">
    <property type="term" value="F:NADP binding"/>
    <property type="evidence" value="ECO:0007669"/>
    <property type="project" value="UniProtKB-UniRule"/>
</dbReference>
<evidence type="ECO:0000259" key="14">
    <source>
        <dbReference type="Pfam" id="PF01113"/>
    </source>
</evidence>
<keyword evidence="8 13" id="KW-0457">Lysine biosynthesis</keyword>
<dbReference type="NCBIfam" id="TIGR00036">
    <property type="entry name" value="dapB"/>
    <property type="match status" value="1"/>
</dbReference>
<keyword evidence="4 13" id="KW-0521">NADP</keyword>
<comment type="caution">
    <text evidence="13">Lacks conserved residue(s) required for the propagation of feature annotation.</text>
</comment>
<comment type="pathway">
    <text evidence="9 13">Amino-acid biosynthesis; L-lysine biosynthesis via DAP pathway; (S)-tetrahydrodipicolinate from L-aspartate: step 4/4.</text>
</comment>
<proteinExistence type="inferred from homology"/>
<evidence type="ECO:0000259" key="15">
    <source>
        <dbReference type="Pfam" id="PF05173"/>
    </source>
</evidence>
<dbReference type="EC" id="1.17.1.8" evidence="10 13"/>
<comment type="subunit">
    <text evidence="13">Homotetramer.</text>
</comment>
<dbReference type="EMBL" id="SHAG01000012">
    <property type="protein sequence ID" value="RZO76428.1"/>
    <property type="molecule type" value="Genomic_DNA"/>
</dbReference>
<gene>
    <name evidence="13" type="primary">dapB</name>
    <name evidence="16" type="ORF">EVA68_04465</name>
</gene>
<dbReference type="PIRSF" id="PIRSF000161">
    <property type="entry name" value="DHPR"/>
    <property type="match status" value="1"/>
</dbReference>
<evidence type="ECO:0000256" key="6">
    <source>
        <dbReference type="ARBA" id="ARBA00023002"/>
    </source>
</evidence>
<sequence length="270" mass="28209">MNVGVVGAAGKMGKSLVQAISGSDKFSLTAAIEYSGSPVIGVDSGEFAGVGKNGINITDDLGAACVNFAILIDFTIAKSTVGNVDICLANDRKMVIGTTGLNEAESSEIVAASSTIPIVHASNFSVGVNTTFKLVEMAAAILGDDVDVEIIEAHHRHKVDAPSGTALTLGEVVASQLNRDLEDVAVYDRSGLSQERPKKAIGFHSLRAGDIVGDHTVAFVSEGERIEIIHRAQSRANFAQGALRAAEFISNKSKGLFNMQDVLGINSIKI</sequence>
<evidence type="ECO:0000256" key="2">
    <source>
        <dbReference type="ARBA" id="ARBA00022490"/>
    </source>
</evidence>
<evidence type="ECO:0000256" key="13">
    <source>
        <dbReference type="HAMAP-Rule" id="MF_00102"/>
    </source>
</evidence>
<comment type="catalytic activity">
    <reaction evidence="12 13">
        <text>(S)-2,3,4,5-tetrahydrodipicolinate + NAD(+) + H2O = (2S,4S)-4-hydroxy-2,3,4,5-tetrahydrodipicolinate + NADH + H(+)</text>
        <dbReference type="Rhea" id="RHEA:35323"/>
        <dbReference type="ChEBI" id="CHEBI:15377"/>
        <dbReference type="ChEBI" id="CHEBI:15378"/>
        <dbReference type="ChEBI" id="CHEBI:16845"/>
        <dbReference type="ChEBI" id="CHEBI:57540"/>
        <dbReference type="ChEBI" id="CHEBI:57945"/>
        <dbReference type="ChEBI" id="CHEBI:67139"/>
        <dbReference type="EC" id="1.17.1.8"/>
    </reaction>
</comment>
<protein>
    <recommendedName>
        <fullName evidence="10 13">4-hydroxy-tetrahydrodipicolinate reductase</fullName>
        <shortName evidence="13">HTPA reductase</shortName>
        <ecNumber evidence="10 13">1.17.1.8</ecNumber>
    </recommendedName>
</protein>
<keyword evidence="2 13" id="KW-0963">Cytoplasm</keyword>
<dbReference type="SUPFAM" id="SSF55347">
    <property type="entry name" value="Glyceraldehyde-3-phosphate dehydrogenase-like, C-terminal domain"/>
    <property type="match status" value="1"/>
</dbReference>
<dbReference type="SUPFAM" id="SSF51735">
    <property type="entry name" value="NAD(P)-binding Rossmann-fold domains"/>
    <property type="match status" value="1"/>
</dbReference>
<comment type="similarity">
    <text evidence="1 13">Belongs to the DapB family.</text>
</comment>
<comment type="caution">
    <text evidence="13">Was originally thought to be a dihydrodipicolinate reductase (DHDPR), catalyzing the conversion of dihydrodipicolinate to tetrahydrodipicolinate. However, it was shown in E.coli that the substrate of the enzymatic reaction is not dihydrodipicolinate (DHDP) but in fact (2S,4S)-4-hydroxy-2,3,4,5-tetrahydrodipicolinic acid (HTPA), the product released by the DapA-catalyzed reaction.</text>
</comment>
<dbReference type="InterPro" id="IPR022663">
    <property type="entry name" value="DapB_C"/>
</dbReference>
<evidence type="ECO:0000256" key="4">
    <source>
        <dbReference type="ARBA" id="ARBA00022857"/>
    </source>
</evidence>
<dbReference type="CDD" id="cd02274">
    <property type="entry name" value="DHDPR_N"/>
    <property type="match status" value="1"/>
</dbReference>
<feature type="active site" description="Proton donor" evidence="13">
    <location>
        <position position="158"/>
    </location>
</feature>
<evidence type="ECO:0000256" key="10">
    <source>
        <dbReference type="ARBA" id="ARBA00038983"/>
    </source>
</evidence>
<evidence type="ECO:0000256" key="7">
    <source>
        <dbReference type="ARBA" id="ARBA00023027"/>
    </source>
</evidence>
<dbReference type="InterPro" id="IPR022664">
    <property type="entry name" value="DapB_N_CS"/>
</dbReference>
<dbReference type="GO" id="GO:0051287">
    <property type="term" value="F:NAD binding"/>
    <property type="evidence" value="ECO:0007669"/>
    <property type="project" value="UniProtKB-UniRule"/>
</dbReference>
<dbReference type="AlphaFoldDB" id="A0A520S1S8"/>
<comment type="catalytic activity">
    <reaction evidence="11 13">
        <text>(S)-2,3,4,5-tetrahydrodipicolinate + NADP(+) + H2O = (2S,4S)-4-hydroxy-2,3,4,5-tetrahydrodipicolinate + NADPH + H(+)</text>
        <dbReference type="Rhea" id="RHEA:35331"/>
        <dbReference type="ChEBI" id="CHEBI:15377"/>
        <dbReference type="ChEBI" id="CHEBI:15378"/>
        <dbReference type="ChEBI" id="CHEBI:16845"/>
        <dbReference type="ChEBI" id="CHEBI:57783"/>
        <dbReference type="ChEBI" id="CHEBI:58349"/>
        <dbReference type="ChEBI" id="CHEBI:67139"/>
        <dbReference type="EC" id="1.17.1.8"/>
    </reaction>
</comment>
<accession>A0A520S1S8</accession>
<dbReference type="Gene3D" id="3.30.360.10">
    <property type="entry name" value="Dihydrodipicolinate Reductase, domain 2"/>
    <property type="match status" value="1"/>
</dbReference>
<keyword evidence="7 13" id="KW-0520">NAD</keyword>
<dbReference type="GO" id="GO:0019877">
    <property type="term" value="P:diaminopimelate biosynthetic process"/>
    <property type="evidence" value="ECO:0007669"/>
    <property type="project" value="UniProtKB-UniRule"/>
</dbReference>
<dbReference type="GO" id="GO:0005829">
    <property type="term" value="C:cytosol"/>
    <property type="evidence" value="ECO:0007669"/>
    <property type="project" value="TreeGrafter"/>
</dbReference>
<evidence type="ECO:0000313" key="16">
    <source>
        <dbReference type="EMBL" id="RZO76428.1"/>
    </source>
</evidence>
<dbReference type="Proteomes" id="UP000316199">
    <property type="component" value="Unassembled WGS sequence"/>
</dbReference>
<feature type="binding site" evidence="13">
    <location>
        <position position="43"/>
    </location>
    <ligand>
        <name>NAD(+)</name>
        <dbReference type="ChEBI" id="CHEBI:57540"/>
    </ligand>
</feature>
<dbReference type="FunFam" id="3.30.360.10:FF:000004">
    <property type="entry name" value="4-hydroxy-tetrahydrodipicolinate reductase"/>
    <property type="match status" value="1"/>
</dbReference>
<feature type="binding site" evidence="13">
    <location>
        <position position="155"/>
    </location>
    <ligand>
        <name>(S)-2,3,4,5-tetrahydrodipicolinate</name>
        <dbReference type="ChEBI" id="CHEBI:16845"/>
    </ligand>
</feature>
<comment type="subcellular location">
    <subcellularLocation>
        <location evidence="13">Cytoplasm</location>
    </subcellularLocation>
</comment>
<feature type="binding site" evidence="13">
    <location>
        <begin position="97"/>
        <end position="99"/>
    </location>
    <ligand>
        <name>NAD(+)</name>
        <dbReference type="ChEBI" id="CHEBI:57540"/>
    </ligand>
</feature>
<dbReference type="Pfam" id="PF01113">
    <property type="entry name" value="DapB_N"/>
    <property type="match status" value="1"/>
</dbReference>
<organism evidence="16 17">
    <name type="scientific">OM182 bacterium</name>
    <dbReference type="NCBI Taxonomy" id="2510334"/>
    <lineage>
        <taxon>Bacteria</taxon>
        <taxon>Pseudomonadati</taxon>
        <taxon>Pseudomonadota</taxon>
        <taxon>Gammaproteobacteria</taxon>
        <taxon>OMG group</taxon>
        <taxon>OM182 clade</taxon>
    </lineage>
</organism>
<dbReference type="Gene3D" id="3.40.50.720">
    <property type="entry name" value="NAD(P)-binding Rossmann-like Domain"/>
    <property type="match status" value="1"/>
</dbReference>
<feature type="domain" description="Dihydrodipicolinate reductase N-terminal" evidence="14">
    <location>
        <begin position="1"/>
        <end position="124"/>
    </location>
</feature>
<dbReference type="InterPro" id="IPR000846">
    <property type="entry name" value="DapB_N"/>
</dbReference>
<dbReference type="Pfam" id="PF05173">
    <property type="entry name" value="DapB_C"/>
    <property type="match status" value="1"/>
</dbReference>
<dbReference type="PROSITE" id="PS01298">
    <property type="entry name" value="DAPB"/>
    <property type="match status" value="1"/>
</dbReference>
<keyword evidence="5 13" id="KW-0220">Diaminopimelate biosynthesis</keyword>
<evidence type="ECO:0000256" key="11">
    <source>
        <dbReference type="ARBA" id="ARBA00049080"/>
    </source>
</evidence>
<evidence type="ECO:0000256" key="8">
    <source>
        <dbReference type="ARBA" id="ARBA00023154"/>
    </source>
</evidence>
<evidence type="ECO:0000256" key="12">
    <source>
        <dbReference type="ARBA" id="ARBA00049396"/>
    </source>
</evidence>
<dbReference type="GO" id="GO:0008839">
    <property type="term" value="F:4-hydroxy-tetrahydrodipicolinate reductase"/>
    <property type="evidence" value="ECO:0007669"/>
    <property type="project" value="UniProtKB-UniRule"/>
</dbReference>
<dbReference type="InterPro" id="IPR036291">
    <property type="entry name" value="NAD(P)-bd_dom_sf"/>
</dbReference>
<dbReference type="PANTHER" id="PTHR20836">
    <property type="entry name" value="DIHYDRODIPICOLINATE REDUCTASE"/>
    <property type="match status" value="1"/>
</dbReference>
<dbReference type="InterPro" id="IPR023940">
    <property type="entry name" value="DHDPR_bac"/>
</dbReference>
<feature type="active site" description="Proton donor/acceptor" evidence="13">
    <location>
        <position position="154"/>
    </location>
</feature>
<feature type="binding site" evidence="13">
    <location>
        <begin position="121"/>
        <end position="124"/>
    </location>
    <ligand>
        <name>NAD(+)</name>
        <dbReference type="ChEBI" id="CHEBI:57540"/>
    </ligand>
</feature>
<feature type="binding site" evidence="13">
    <location>
        <begin position="164"/>
        <end position="165"/>
    </location>
    <ligand>
        <name>(S)-2,3,4,5-tetrahydrodipicolinate</name>
        <dbReference type="ChEBI" id="CHEBI:16845"/>
    </ligand>
</feature>
<evidence type="ECO:0000313" key="17">
    <source>
        <dbReference type="Proteomes" id="UP000316199"/>
    </source>
</evidence>
<dbReference type="GO" id="GO:0016726">
    <property type="term" value="F:oxidoreductase activity, acting on CH or CH2 groups, NAD or NADP as acceptor"/>
    <property type="evidence" value="ECO:0007669"/>
    <property type="project" value="UniProtKB-UniRule"/>
</dbReference>